<organism evidence="2 3">
    <name type="scientific">Amborella trichopoda</name>
    <dbReference type="NCBI Taxonomy" id="13333"/>
    <lineage>
        <taxon>Eukaryota</taxon>
        <taxon>Viridiplantae</taxon>
        <taxon>Streptophyta</taxon>
        <taxon>Embryophyta</taxon>
        <taxon>Tracheophyta</taxon>
        <taxon>Spermatophyta</taxon>
        <taxon>Magnoliopsida</taxon>
        <taxon>Amborellales</taxon>
        <taxon>Amborellaceae</taxon>
        <taxon>Amborella</taxon>
    </lineage>
</organism>
<accession>W1NM50</accession>
<keyword evidence="1" id="KW-1133">Transmembrane helix</keyword>
<proteinExistence type="predicted"/>
<evidence type="ECO:0000256" key="1">
    <source>
        <dbReference type="SAM" id="Phobius"/>
    </source>
</evidence>
<reference evidence="3" key="1">
    <citation type="journal article" date="2013" name="Science">
        <title>The Amborella genome and the evolution of flowering plants.</title>
        <authorList>
            <consortium name="Amborella Genome Project"/>
        </authorList>
    </citation>
    <scope>NUCLEOTIDE SEQUENCE [LARGE SCALE GENOMIC DNA]</scope>
</reference>
<keyword evidence="1" id="KW-0812">Transmembrane</keyword>
<keyword evidence="1" id="KW-0472">Membrane</keyword>
<evidence type="ECO:0000313" key="2">
    <source>
        <dbReference type="EMBL" id="ERM96952.1"/>
    </source>
</evidence>
<keyword evidence="3" id="KW-1185">Reference proteome</keyword>
<evidence type="ECO:0000313" key="3">
    <source>
        <dbReference type="Proteomes" id="UP000017836"/>
    </source>
</evidence>
<gene>
    <name evidence="2" type="ORF">AMTR_s00074p00156530</name>
</gene>
<sequence length="127" mass="14416">MGARIITEPIILHVDIHVGNVVGIIIVTYALYLLFWGQGKDIITIAKILHFINEGNERKEDEEKAKMKDLANHIGEEGKVEMKIFAIPNIQEGFFDDEQGEMVEMNIATNKKLDEWLLGATIDCFED</sequence>
<dbReference type="EMBL" id="KI396637">
    <property type="protein sequence ID" value="ERM96952.1"/>
    <property type="molecule type" value="Genomic_DNA"/>
</dbReference>
<dbReference type="Gramene" id="ERM96952">
    <property type="protein sequence ID" value="ERM96952"/>
    <property type="gene ID" value="AMTR_s00074p00156530"/>
</dbReference>
<feature type="transmembrane region" description="Helical" evidence="1">
    <location>
        <begin position="16"/>
        <end position="35"/>
    </location>
</feature>
<dbReference type="Proteomes" id="UP000017836">
    <property type="component" value="Unassembled WGS sequence"/>
</dbReference>
<protein>
    <submittedName>
        <fullName evidence="2">Uncharacterized protein</fullName>
    </submittedName>
</protein>
<name>W1NM50_AMBTC</name>
<dbReference type="AlphaFoldDB" id="W1NM50"/>
<dbReference type="HOGENOM" id="CLU_1973512_0_0_1"/>